<name>A0AAJ0F6L5_9PEZI</name>
<organism evidence="6 7">
    <name type="scientific">Echria macrotheca</name>
    <dbReference type="NCBI Taxonomy" id="438768"/>
    <lineage>
        <taxon>Eukaryota</taxon>
        <taxon>Fungi</taxon>
        <taxon>Dikarya</taxon>
        <taxon>Ascomycota</taxon>
        <taxon>Pezizomycotina</taxon>
        <taxon>Sordariomycetes</taxon>
        <taxon>Sordariomycetidae</taxon>
        <taxon>Sordariales</taxon>
        <taxon>Schizotheciaceae</taxon>
        <taxon>Echria</taxon>
    </lineage>
</organism>
<dbReference type="AlphaFoldDB" id="A0AAJ0F6L5"/>
<evidence type="ECO:0000256" key="5">
    <source>
        <dbReference type="SAM" id="Coils"/>
    </source>
</evidence>
<dbReference type="Proteomes" id="UP001239445">
    <property type="component" value="Unassembled WGS sequence"/>
</dbReference>
<evidence type="ECO:0000256" key="1">
    <source>
        <dbReference type="ARBA" id="ARBA00004173"/>
    </source>
</evidence>
<dbReference type="InterPro" id="IPR007648">
    <property type="entry name" value="ATPase_inhibitor_mt"/>
</dbReference>
<comment type="caution">
    <text evidence="6">The sequence shown here is derived from an EMBL/GenBank/DDBJ whole genome shotgun (WGS) entry which is preliminary data.</text>
</comment>
<proteinExistence type="inferred from homology"/>
<dbReference type="GO" id="GO:0042030">
    <property type="term" value="F:ATPase inhibitor activity"/>
    <property type="evidence" value="ECO:0007669"/>
    <property type="project" value="InterPro"/>
</dbReference>
<protein>
    <recommendedName>
        <fullName evidence="4">ATPase inhibitor, mitochondrial</fullName>
    </recommendedName>
</protein>
<evidence type="ECO:0000313" key="7">
    <source>
        <dbReference type="Proteomes" id="UP001239445"/>
    </source>
</evidence>
<comment type="similarity">
    <text evidence="2 4">Belongs to the ATPase inhibitor family.</text>
</comment>
<keyword evidence="5" id="KW-0175">Coiled coil</keyword>
<comment type="function">
    <text evidence="4">Inhibits the enzyme activity of ATPase.</text>
</comment>
<keyword evidence="7" id="KW-1185">Reference proteome</keyword>
<sequence>MLRTALTKTTVRPSVLRAFSMSARAMGAGDTGAPPKTGGYGDAFQKRERANEEMAIRKIEAEKLKMLREKIKQQQQHLDQLADHIDEITKNQGGEHN</sequence>
<accession>A0AAJ0F6L5</accession>
<dbReference type="Gene3D" id="1.20.5.500">
    <property type="entry name" value="Single helix bin"/>
    <property type="match status" value="1"/>
</dbReference>
<evidence type="ECO:0000256" key="4">
    <source>
        <dbReference type="RuleBase" id="RU368087"/>
    </source>
</evidence>
<dbReference type="EMBL" id="MU839839">
    <property type="protein sequence ID" value="KAK1752488.1"/>
    <property type="molecule type" value="Genomic_DNA"/>
</dbReference>
<keyword evidence="3" id="KW-0496">Mitochondrion</keyword>
<dbReference type="Pfam" id="PF04568">
    <property type="entry name" value="IATP"/>
    <property type="match status" value="1"/>
</dbReference>
<comment type="subcellular location">
    <subcellularLocation>
        <location evidence="1">Mitochondrion</location>
    </subcellularLocation>
</comment>
<dbReference type="GO" id="GO:0005739">
    <property type="term" value="C:mitochondrion"/>
    <property type="evidence" value="ECO:0007669"/>
    <property type="project" value="UniProtKB-SubCell"/>
</dbReference>
<gene>
    <name evidence="6" type="ORF">QBC47DRAFT_404814</name>
</gene>
<evidence type="ECO:0000256" key="3">
    <source>
        <dbReference type="ARBA" id="ARBA00023128"/>
    </source>
</evidence>
<reference evidence="6" key="1">
    <citation type="submission" date="2023-06" db="EMBL/GenBank/DDBJ databases">
        <title>Genome-scale phylogeny and comparative genomics of the fungal order Sordariales.</title>
        <authorList>
            <consortium name="Lawrence Berkeley National Laboratory"/>
            <person name="Hensen N."/>
            <person name="Bonometti L."/>
            <person name="Westerberg I."/>
            <person name="Brannstrom I.O."/>
            <person name="Guillou S."/>
            <person name="Cros-Aarteil S."/>
            <person name="Calhoun S."/>
            <person name="Haridas S."/>
            <person name="Kuo A."/>
            <person name="Mondo S."/>
            <person name="Pangilinan J."/>
            <person name="Riley R."/>
            <person name="Labutti K."/>
            <person name="Andreopoulos B."/>
            <person name="Lipzen A."/>
            <person name="Chen C."/>
            <person name="Yanf M."/>
            <person name="Daum C."/>
            <person name="Ng V."/>
            <person name="Clum A."/>
            <person name="Steindorff A."/>
            <person name="Ohm R."/>
            <person name="Martin F."/>
            <person name="Silar P."/>
            <person name="Natvig D."/>
            <person name="Lalanne C."/>
            <person name="Gautier V."/>
            <person name="Ament-Velasquez S.L."/>
            <person name="Kruys A."/>
            <person name="Hutchinson M.I."/>
            <person name="Powell A.J."/>
            <person name="Barry K."/>
            <person name="Miller A.N."/>
            <person name="Grigoriev I.V."/>
            <person name="Debuchy R."/>
            <person name="Gladieux P."/>
            <person name="Thoren M.H."/>
            <person name="Johannesson H."/>
        </authorList>
    </citation>
    <scope>NUCLEOTIDE SEQUENCE</scope>
    <source>
        <strain evidence="6">PSN4</strain>
    </source>
</reference>
<feature type="coiled-coil region" evidence="5">
    <location>
        <begin position="56"/>
        <end position="91"/>
    </location>
</feature>
<evidence type="ECO:0000256" key="2">
    <source>
        <dbReference type="ARBA" id="ARBA00010901"/>
    </source>
</evidence>
<evidence type="ECO:0000313" key="6">
    <source>
        <dbReference type="EMBL" id="KAK1752488.1"/>
    </source>
</evidence>